<proteinExistence type="predicted"/>
<evidence type="ECO:0000256" key="2">
    <source>
        <dbReference type="SAM" id="Phobius"/>
    </source>
</evidence>
<comment type="caution">
    <text evidence="3">The sequence shown here is derived from an EMBL/GenBank/DDBJ whole genome shotgun (WGS) entry which is preliminary data.</text>
</comment>
<dbReference type="AlphaFoldDB" id="A0A2T1DNY5"/>
<evidence type="ECO:0000313" key="3">
    <source>
        <dbReference type="EMBL" id="PSB22171.1"/>
    </source>
</evidence>
<name>A0A2T1DNY5_9CYAN</name>
<evidence type="ECO:0000313" key="4">
    <source>
        <dbReference type="Proteomes" id="UP000238634"/>
    </source>
</evidence>
<organism evidence="3 4">
    <name type="scientific">Phormidesmis priestleyi ULC007</name>
    <dbReference type="NCBI Taxonomy" id="1920490"/>
    <lineage>
        <taxon>Bacteria</taxon>
        <taxon>Bacillati</taxon>
        <taxon>Cyanobacteriota</taxon>
        <taxon>Cyanophyceae</taxon>
        <taxon>Leptolyngbyales</taxon>
        <taxon>Leptolyngbyaceae</taxon>
        <taxon>Phormidesmis</taxon>
    </lineage>
</organism>
<feature type="transmembrane region" description="Helical" evidence="2">
    <location>
        <begin position="20"/>
        <end position="42"/>
    </location>
</feature>
<dbReference type="Pfam" id="PF11282">
    <property type="entry name" value="DUF3082"/>
    <property type="match status" value="1"/>
</dbReference>
<dbReference type="PANTHER" id="PTHR35733">
    <property type="entry name" value="OS02G0307800 PROTEIN"/>
    <property type="match status" value="1"/>
</dbReference>
<feature type="transmembrane region" description="Helical" evidence="2">
    <location>
        <begin position="78"/>
        <end position="99"/>
    </location>
</feature>
<keyword evidence="2" id="KW-0812">Transmembrane</keyword>
<dbReference type="InterPro" id="IPR021434">
    <property type="entry name" value="DUF3082"/>
</dbReference>
<sequence>MPESSSESSQSKTRSNAMPSPLQCVLGSLVAGGIALVLYNMTQSIALAFANRPLQYHNVTTINIAVAVRTLVVGLSALGTGIFGLAAVGLFGLGIQVLIGQVKQRSTVD</sequence>
<dbReference type="Proteomes" id="UP000238634">
    <property type="component" value="Unassembled WGS sequence"/>
</dbReference>
<keyword evidence="4" id="KW-1185">Reference proteome</keyword>
<reference evidence="3 4" key="2">
    <citation type="submission" date="2018-03" db="EMBL/GenBank/DDBJ databases">
        <title>The ancient ancestry and fast evolution of plastids.</title>
        <authorList>
            <person name="Moore K.R."/>
            <person name="Magnabosco C."/>
            <person name="Momper L."/>
            <person name="Gold D.A."/>
            <person name="Bosak T."/>
            <person name="Fournier G.P."/>
        </authorList>
    </citation>
    <scope>NUCLEOTIDE SEQUENCE [LARGE SCALE GENOMIC DNA]</scope>
    <source>
        <strain evidence="3 4">ULC007</strain>
    </source>
</reference>
<reference evidence="3 4" key="1">
    <citation type="submission" date="2018-02" db="EMBL/GenBank/DDBJ databases">
        <authorList>
            <person name="Cohen D.B."/>
            <person name="Kent A.D."/>
        </authorList>
    </citation>
    <scope>NUCLEOTIDE SEQUENCE [LARGE SCALE GENOMIC DNA]</scope>
    <source>
        <strain evidence="3 4">ULC007</strain>
    </source>
</reference>
<protein>
    <submittedName>
        <fullName evidence="3">DUF3082 domain-containing protein</fullName>
    </submittedName>
</protein>
<dbReference type="STRING" id="1920490.GCA_001895925_00916"/>
<keyword evidence="2" id="KW-1133">Transmembrane helix</keyword>
<dbReference type="OrthoDB" id="515558at2"/>
<keyword evidence="2" id="KW-0472">Membrane</keyword>
<feature type="compositionally biased region" description="Low complexity" evidence="1">
    <location>
        <begin position="1"/>
        <end position="11"/>
    </location>
</feature>
<evidence type="ECO:0000256" key="1">
    <source>
        <dbReference type="SAM" id="MobiDB-lite"/>
    </source>
</evidence>
<dbReference type="PANTHER" id="PTHR35733:SF1">
    <property type="entry name" value="OS02G0307800 PROTEIN"/>
    <property type="match status" value="1"/>
</dbReference>
<dbReference type="EMBL" id="PVWG01000001">
    <property type="protein sequence ID" value="PSB22171.1"/>
    <property type="molecule type" value="Genomic_DNA"/>
</dbReference>
<feature type="region of interest" description="Disordered" evidence="1">
    <location>
        <begin position="1"/>
        <end position="20"/>
    </location>
</feature>
<gene>
    <name evidence="3" type="ORF">C7B65_01840</name>
</gene>
<accession>A0A2T1DNY5</accession>